<protein>
    <submittedName>
        <fullName evidence="8">Efflux RND transporter periplasmic adaptor subunit</fullName>
    </submittedName>
</protein>
<dbReference type="PANTHER" id="PTHR30097">
    <property type="entry name" value="CATION EFFLUX SYSTEM PROTEIN CUSB"/>
    <property type="match status" value="1"/>
</dbReference>
<dbReference type="SUPFAM" id="SSF111369">
    <property type="entry name" value="HlyD-like secretion proteins"/>
    <property type="match status" value="1"/>
</dbReference>
<dbReference type="Pfam" id="PF25975">
    <property type="entry name" value="CzcB_C"/>
    <property type="match status" value="1"/>
</dbReference>
<reference evidence="8" key="1">
    <citation type="journal article" date="2019" name="PLoS Negl. Trop. Dis.">
        <title>Revisiting the worldwide diversity of Leptospira species in the environment.</title>
        <authorList>
            <person name="Vincent A.T."/>
            <person name="Schiettekatte O."/>
            <person name="Bourhy P."/>
            <person name="Veyrier F.J."/>
            <person name="Picardeau M."/>
        </authorList>
    </citation>
    <scope>NUCLEOTIDE SEQUENCE [LARGE SCALE GENOMIC DNA]</scope>
    <source>
        <strain evidence="8">SSS9</strain>
    </source>
</reference>
<evidence type="ECO:0000256" key="3">
    <source>
        <dbReference type="ARBA" id="ARBA00022833"/>
    </source>
</evidence>
<organism evidence="8 9">
    <name type="scientific">Leptospira semungkisensis</name>
    <dbReference type="NCBI Taxonomy" id="2484985"/>
    <lineage>
        <taxon>Bacteria</taxon>
        <taxon>Pseudomonadati</taxon>
        <taxon>Spirochaetota</taxon>
        <taxon>Spirochaetia</taxon>
        <taxon>Leptospirales</taxon>
        <taxon>Leptospiraceae</taxon>
        <taxon>Leptospira</taxon>
    </lineage>
</organism>
<dbReference type="EMBL" id="RQEP01000018">
    <property type="protein sequence ID" value="TGK00977.1"/>
    <property type="molecule type" value="Genomic_DNA"/>
</dbReference>
<dbReference type="RefSeq" id="WP_135589000.1">
    <property type="nucleotide sequence ID" value="NZ_RQEP01000018.1"/>
</dbReference>
<dbReference type="OrthoDB" id="9806939at2"/>
<comment type="function">
    <text evidence="5">CzcA and CzcB together would act in zinc efflux nearly as effectively as the complete czc efflux system (CzcABC). The CzcB protein is thought to funnel zinc cations to the CzcA transport protein.</text>
</comment>
<dbReference type="GO" id="GO:0022857">
    <property type="term" value="F:transmembrane transporter activity"/>
    <property type="evidence" value="ECO:0007669"/>
    <property type="project" value="InterPro"/>
</dbReference>
<dbReference type="PANTHER" id="PTHR30097:SF4">
    <property type="entry name" value="SLR6042 PROTEIN"/>
    <property type="match status" value="1"/>
</dbReference>
<keyword evidence="4" id="KW-0105">Cadmium resistance</keyword>
<feature type="domain" description="CzcB-like C-terminal circularly permuted SH3-like" evidence="7">
    <location>
        <begin position="274"/>
        <end position="335"/>
    </location>
</feature>
<dbReference type="AlphaFoldDB" id="A0A4R9FST4"/>
<keyword evidence="2" id="KW-0813">Transport</keyword>
<dbReference type="Proteomes" id="UP000297453">
    <property type="component" value="Unassembled WGS sequence"/>
</dbReference>
<evidence type="ECO:0000313" key="8">
    <source>
        <dbReference type="EMBL" id="TGK00977.1"/>
    </source>
</evidence>
<feature type="domain" description="CusB-like beta-barrel" evidence="6">
    <location>
        <begin position="192"/>
        <end position="268"/>
    </location>
</feature>
<proteinExistence type="inferred from homology"/>
<dbReference type="NCBIfam" id="TIGR01730">
    <property type="entry name" value="RND_mfp"/>
    <property type="match status" value="1"/>
</dbReference>
<evidence type="ECO:0000256" key="2">
    <source>
        <dbReference type="ARBA" id="ARBA00022448"/>
    </source>
</evidence>
<gene>
    <name evidence="8" type="ORF">EHO59_13745</name>
</gene>
<evidence type="ECO:0000256" key="4">
    <source>
        <dbReference type="ARBA" id="ARBA00043263"/>
    </source>
</evidence>
<dbReference type="Pfam" id="PF25954">
    <property type="entry name" value="Beta-barrel_RND_2"/>
    <property type="match status" value="1"/>
</dbReference>
<accession>A0A4R9FST4</accession>
<dbReference type="FunFam" id="2.40.420.20:FF:000006">
    <property type="entry name" value="RND family efflux transporter MFP subunit"/>
    <property type="match status" value="1"/>
</dbReference>
<sequence length="341" mass="37615">MNRIFEFYKMNLEGRPARWVILLLLGALLLWANSWYSSYKLRQAWKEESDRSPRAEQGGEKITFPKDSPGLARISTLVVGKGDAVFSVVAPARVIASIKTSVNTGEKIILFDSGETTQLYAEYKRSRAVTSKALKDLARVRDMYVNQAATGREVTEAESNYAIAKAESAETESKLRTIGFNPKELDSVSGSTLWLICDVPESRLSEVQKGEEVKIQFLSFPGKNFLGNAEAVGEVVDPALRAVKVRVTLRNPNEKILPGMYARVDFGDPRTSVIAVPNQAIITVDEKNYVFVSDDKGVFTRRRITIGTSGEEKTIITDGISSGEEIVTDGAMLLKGLSFGF</sequence>
<name>A0A4R9FST4_9LEPT</name>
<keyword evidence="3" id="KW-0862">Zinc</keyword>
<dbReference type="GO" id="GO:0046686">
    <property type="term" value="P:response to cadmium ion"/>
    <property type="evidence" value="ECO:0007669"/>
    <property type="project" value="UniProtKB-KW"/>
</dbReference>
<dbReference type="InterPro" id="IPR006143">
    <property type="entry name" value="RND_pump_MFP"/>
</dbReference>
<dbReference type="InterPro" id="IPR058649">
    <property type="entry name" value="CzcB_C"/>
</dbReference>
<dbReference type="InterPro" id="IPR051909">
    <property type="entry name" value="MFP_Cation_Efflux"/>
</dbReference>
<dbReference type="Gene3D" id="1.10.287.470">
    <property type="entry name" value="Helix hairpin bin"/>
    <property type="match status" value="1"/>
</dbReference>
<dbReference type="GO" id="GO:0016020">
    <property type="term" value="C:membrane"/>
    <property type="evidence" value="ECO:0007669"/>
    <property type="project" value="InterPro"/>
</dbReference>
<dbReference type="Gene3D" id="2.40.30.170">
    <property type="match status" value="1"/>
</dbReference>
<dbReference type="Gene3D" id="2.40.420.20">
    <property type="match status" value="1"/>
</dbReference>
<dbReference type="InterPro" id="IPR058792">
    <property type="entry name" value="Beta-barrel_RND_2"/>
</dbReference>
<evidence type="ECO:0000313" key="9">
    <source>
        <dbReference type="Proteomes" id="UP000297453"/>
    </source>
</evidence>
<keyword evidence="9" id="KW-1185">Reference proteome</keyword>
<evidence type="ECO:0000256" key="5">
    <source>
        <dbReference type="ARBA" id="ARBA00058766"/>
    </source>
</evidence>
<evidence type="ECO:0000256" key="1">
    <source>
        <dbReference type="ARBA" id="ARBA00009477"/>
    </source>
</evidence>
<comment type="caution">
    <text evidence="8">The sequence shown here is derived from an EMBL/GenBank/DDBJ whole genome shotgun (WGS) entry which is preliminary data.</text>
</comment>
<dbReference type="FunFam" id="2.40.30.170:FF:000010">
    <property type="entry name" value="Efflux RND transporter periplasmic adaptor subunit"/>
    <property type="match status" value="1"/>
</dbReference>
<comment type="similarity">
    <text evidence="1">Belongs to the membrane fusion protein (MFP) (TC 8.A.1) family.</text>
</comment>
<evidence type="ECO:0000259" key="6">
    <source>
        <dbReference type="Pfam" id="PF25954"/>
    </source>
</evidence>
<evidence type="ECO:0000259" key="7">
    <source>
        <dbReference type="Pfam" id="PF25975"/>
    </source>
</evidence>